<evidence type="ECO:0000259" key="15">
    <source>
        <dbReference type="PROSITE" id="PS50162"/>
    </source>
</evidence>
<comment type="function">
    <text evidence="11">Plays a role in repairing double-strand DNA breaks, probably involving stabilizing or processing branched DNA or blocked replication forks.</text>
</comment>
<evidence type="ECO:0000313" key="17">
    <source>
        <dbReference type="Proteomes" id="UP000282674"/>
    </source>
</evidence>
<dbReference type="InterPro" id="IPR014721">
    <property type="entry name" value="Ribsml_uS5_D2-typ_fold_subgr"/>
</dbReference>
<protein>
    <recommendedName>
        <fullName evidence="11 12">DNA repair protein RadA</fullName>
    </recommendedName>
</protein>
<dbReference type="GO" id="GO:0000725">
    <property type="term" value="P:recombinational repair"/>
    <property type="evidence" value="ECO:0007669"/>
    <property type="project" value="UniProtKB-UniRule"/>
</dbReference>
<evidence type="ECO:0000256" key="2">
    <source>
        <dbReference type="ARBA" id="ARBA00022741"/>
    </source>
</evidence>
<dbReference type="OrthoDB" id="9803906at2"/>
<dbReference type="PANTHER" id="PTHR32472:SF10">
    <property type="entry name" value="DNA REPAIR PROTEIN RADA-LIKE PROTEIN"/>
    <property type="match status" value="1"/>
</dbReference>
<keyword evidence="2 11" id="KW-0547">Nucleotide-binding</keyword>
<dbReference type="PANTHER" id="PTHR32472">
    <property type="entry name" value="DNA REPAIR PROTEIN RADA"/>
    <property type="match status" value="1"/>
</dbReference>
<evidence type="ECO:0000256" key="5">
    <source>
        <dbReference type="ARBA" id="ARBA00022801"/>
    </source>
</evidence>
<evidence type="ECO:0000256" key="8">
    <source>
        <dbReference type="ARBA" id="ARBA00023016"/>
    </source>
</evidence>
<dbReference type="AlphaFoldDB" id="A0A3M2MDV3"/>
<keyword evidence="17" id="KW-1185">Reference proteome</keyword>
<dbReference type="Gene3D" id="3.30.230.10">
    <property type="match status" value="1"/>
</dbReference>
<proteinExistence type="inferred from homology"/>
<evidence type="ECO:0000256" key="10">
    <source>
        <dbReference type="ARBA" id="ARBA00023204"/>
    </source>
</evidence>
<dbReference type="SUPFAM" id="SSF54211">
    <property type="entry name" value="Ribosomal protein S5 domain 2-like"/>
    <property type="match status" value="1"/>
</dbReference>
<dbReference type="Proteomes" id="UP000282674">
    <property type="component" value="Unassembled WGS sequence"/>
</dbReference>
<dbReference type="GO" id="GO:0140664">
    <property type="term" value="F:ATP-dependent DNA damage sensor activity"/>
    <property type="evidence" value="ECO:0007669"/>
    <property type="project" value="InterPro"/>
</dbReference>
<evidence type="ECO:0000256" key="9">
    <source>
        <dbReference type="ARBA" id="ARBA00023125"/>
    </source>
</evidence>
<keyword evidence="9 11" id="KW-0238">DNA-binding</keyword>
<evidence type="ECO:0000256" key="6">
    <source>
        <dbReference type="ARBA" id="ARBA00022833"/>
    </source>
</evidence>
<dbReference type="GO" id="GO:0005524">
    <property type="term" value="F:ATP binding"/>
    <property type="evidence" value="ECO:0007669"/>
    <property type="project" value="UniProtKB-UniRule"/>
</dbReference>
<dbReference type="Pfam" id="PF18073">
    <property type="entry name" value="Zn_ribbon_LapB"/>
    <property type="match status" value="1"/>
</dbReference>
<dbReference type="PROSITE" id="PS50162">
    <property type="entry name" value="RECA_2"/>
    <property type="match status" value="1"/>
</dbReference>
<keyword evidence="7 11" id="KW-0067">ATP-binding</keyword>
<keyword evidence="5" id="KW-0378">Hydrolase</keyword>
<evidence type="ECO:0000256" key="13">
    <source>
        <dbReference type="RuleBase" id="RU003555"/>
    </source>
</evidence>
<feature type="region of interest" description="Disordered" evidence="14">
    <location>
        <begin position="122"/>
        <end position="161"/>
    </location>
</feature>
<evidence type="ECO:0000256" key="1">
    <source>
        <dbReference type="ARBA" id="ARBA00022723"/>
    </source>
</evidence>
<feature type="domain" description="RecA family profile 1" evidence="15">
    <location>
        <begin position="67"/>
        <end position="259"/>
    </location>
</feature>
<dbReference type="SMART" id="SM00382">
    <property type="entry name" value="AAA"/>
    <property type="match status" value="1"/>
</dbReference>
<dbReference type="CDD" id="cd01121">
    <property type="entry name" value="RadA_SMS_N"/>
    <property type="match status" value="1"/>
</dbReference>
<organism evidence="16 17">
    <name type="scientific">Actinomadura harenae</name>
    <dbReference type="NCBI Taxonomy" id="2483351"/>
    <lineage>
        <taxon>Bacteria</taxon>
        <taxon>Bacillati</taxon>
        <taxon>Actinomycetota</taxon>
        <taxon>Actinomycetes</taxon>
        <taxon>Streptosporangiales</taxon>
        <taxon>Thermomonosporaceae</taxon>
        <taxon>Actinomadura</taxon>
    </lineage>
</organism>
<evidence type="ECO:0000256" key="11">
    <source>
        <dbReference type="HAMAP-Rule" id="MF_01498"/>
    </source>
</evidence>
<dbReference type="InterPro" id="IPR020568">
    <property type="entry name" value="Ribosomal_Su5_D2-typ_SF"/>
</dbReference>
<reference evidence="16 17" key="1">
    <citation type="submission" date="2018-10" db="EMBL/GenBank/DDBJ databases">
        <title>Isolation from soil.</title>
        <authorList>
            <person name="Hu J."/>
        </authorList>
    </citation>
    <scope>NUCLEOTIDE SEQUENCE [LARGE SCALE GENOMIC DNA]</scope>
    <source>
        <strain evidence="16 17">NEAU-Ht49</strain>
    </source>
</reference>
<comment type="similarity">
    <text evidence="11 13">Belongs to the RecA family. RadA subfamily.</text>
</comment>
<dbReference type="InterPro" id="IPR004504">
    <property type="entry name" value="DNA_repair_RadA"/>
</dbReference>
<evidence type="ECO:0000256" key="14">
    <source>
        <dbReference type="SAM" id="MobiDB-lite"/>
    </source>
</evidence>
<feature type="short sequence motif" description="RadA KNRFG motif" evidence="11">
    <location>
        <begin position="296"/>
        <end position="300"/>
    </location>
</feature>
<dbReference type="GO" id="GO:0016787">
    <property type="term" value="F:hydrolase activity"/>
    <property type="evidence" value="ECO:0007669"/>
    <property type="project" value="UniProtKB-KW"/>
</dbReference>
<dbReference type="InterPro" id="IPR027417">
    <property type="entry name" value="P-loop_NTPase"/>
</dbReference>
<dbReference type="GO" id="GO:0005829">
    <property type="term" value="C:cytosol"/>
    <property type="evidence" value="ECO:0007669"/>
    <property type="project" value="TreeGrafter"/>
</dbReference>
<accession>A0A3M2MDV3</accession>
<evidence type="ECO:0000256" key="4">
    <source>
        <dbReference type="ARBA" id="ARBA00022771"/>
    </source>
</evidence>
<evidence type="ECO:0000256" key="7">
    <source>
        <dbReference type="ARBA" id="ARBA00022840"/>
    </source>
</evidence>
<evidence type="ECO:0000313" key="16">
    <source>
        <dbReference type="EMBL" id="RMI47701.1"/>
    </source>
</evidence>
<dbReference type="Pfam" id="PF13541">
    <property type="entry name" value="ChlI"/>
    <property type="match status" value="1"/>
</dbReference>
<name>A0A3M2MDV3_9ACTN</name>
<keyword evidence="8 11" id="KW-0346">Stress response</keyword>
<comment type="domain">
    <text evidence="11">The middle region has homology to RecA with ATPase motifs including the RadA KNRFG motif, while the C-terminus is homologous to Lon protease.</text>
</comment>
<gene>
    <name evidence="11 16" type="primary">radA</name>
    <name evidence="16" type="ORF">EBO15_02085</name>
</gene>
<dbReference type="EMBL" id="RFFG01000002">
    <property type="protein sequence ID" value="RMI47701.1"/>
    <property type="molecule type" value="Genomic_DNA"/>
</dbReference>
<dbReference type="RefSeq" id="WP_122192549.1">
    <property type="nucleotide sequence ID" value="NZ_JBHSKC010000016.1"/>
</dbReference>
<evidence type="ECO:0000256" key="12">
    <source>
        <dbReference type="NCBIfam" id="TIGR00416"/>
    </source>
</evidence>
<dbReference type="GO" id="GO:0008270">
    <property type="term" value="F:zinc ion binding"/>
    <property type="evidence" value="ECO:0007669"/>
    <property type="project" value="UniProtKB-KW"/>
</dbReference>
<comment type="caution">
    <text evidence="16">The sequence shown here is derived from an EMBL/GenBank/DDBJ whole genome shotgun (WGS) entry which is preliminary data.</text>
</comment>
<dbReference type="Gene3D" id="3.40.50.300">
    <property type="entry name" value="P-loop containing nucleotide triphosphate hydrolases"/>
    <property type="match status" value="1"/>
</dbReference>
<dbReference type="InterPro" id="IPR020588">
    <property type="entry name" value="RecA_ATP-bd"/>
</dbReference>
<keyword evidence="1 11" id="KW-0479">Metal-binding</keyword>
<dbReference type="InterPro" id="IPR003593">
    <property type="entry name" value="AAA+_ATPase"/>
</dbReference>
<feature type="region of interest" description="Lon-protease-like" evidence="11">
    <location>
        <begin position="395"/>
        <end position="512"/>
    </location>
</feature>
<dbReference type="PRINTS" id="PR01874">
    <property type="entry name" value="DNAREPAIRADA"/>
</dbReference>
<dbReference type="SUPFAM" id="SSF52540">
    <property type="entry name" value="P-loop containing nucleoside triphosphate hydrolases"/>
    <property type="match status" value="1"/>
</dbReference>
<dbReference type="Pfam" id="PF13481">
    <property type="entry name" value="AAA_25"/>
    <property type="match status" value="1"/>
</dbReference>
<dbReference type="InterPro" id="IPR041166">
    <property type="entry name" value="Rubredoxin_2"/>
</dbReference>
<comment type="function">
    <text evidence="13">DNA-dependent ATPase involved in processing of recombination intermediates, plays a role in repairing DNA breaks. Stimulates the branch migration of RecA-mediated strand transfer reactions, allowing the 3' invading strand to extend heteroduplex DNA faster. Binds ssDNA in the presence of ADP but not other nucleotides, has ATPase activity that is stimulated by ssDNA and various branched DNA structures, but inhibited by SSB. Does not have RecA's homology-searching function.</text>
</comment>
<dbReference type="GO" id="GO:0003684">
    <property type="term" value="F:damaged DNA binding"/>
    <property type="evidence" value="ECO:0007669"/>
    <property type="project" value="InterPro"/>
</dbReference>
<dbReference type="NCBIfam" id="TIGR00416">
    <property type="entry name" value="sms"/>
    <property type="match status" value="1"/>
</dbReference>
<keyword evidence="3 11" id="KW-0227">DNA damage</keyword>
<evidence type="ECO:0000256" key="3">
    <source>
        <dbReference type="ARBA" id="ARBA00022763"/>
    </source>
</evidence>
<feature type="binding site" evidence="11">
    <location>
        <begin position="96"/>
        <end position="103"/>
    </location>
    <ligand>
        <name>ATP</name>
        <dbReference type="ChEBI" id="CHEBI:30616"/>
    </ligand>
</feature>
<keyword evidence="4 13" id="KW-0863">Zinc-finger</keyword>
<dbReference type="HAMAP" id="MF_01498">
    <property type="entry name" value="RadA_bact"/>
    <property type="match status" value="1"/>
</dbReference>
<keyword evidence="10 11" id="KW-0234">DNA repair</keyword>
<sequence length="512" mass="53506">MAKAKTARATYHCSECGWQTSKWVGRCGECQAWGTIVETASATPARVVSAGPVSAPARPIGKVDVRSARTRPTGLDELDRVLGGGIVPGAVLLLAGEPGIGKSTLLLEVAALASAPALATIPPQARTGQGSAQDPLASVRTGGAPDDGADDGAGAEGHERRPVLYVTGEESAEQVRLRADRVGAITDDLYLAAETELSAVLGHVDAVEPVLMVVDSIQTIGTSEVDGAPGGVTQIREVAANLIRVAKERGITVVLVGHVTKEGAIAGPRLLEHLVDVVLYFEGDRHSRLRMIRAVKNRYGPTDELGCFDLSEVGLVGLPDPSGLFLTRREEPVPGTCVTVTLEGRRPLVAEVQALVAKSHLPSPRRAHSGLDASRVAMVLAVLAQRCKISMHEQDVYVSTVGGVRLSETSVDLAMALAVAGSTVEQSLSPTLVALGEVGLAGEVRVVPGVQRRLAEAARLGFKHAVVPRGSLELGDGSPLRRADPQLSDFEGMKVMEVDSLTQALQVSFTAP</sequence>
<keyword evidence="6 13" id="KW-0862">Zinc</keyword>